<name>A0A9J7KV53_BRAFL</name>
<reference evidence="3" key="1">
    <citation type="journal article" date="2020" name="Nat. Ecol. Evol.">
        <title>Deeply conserved synteny resolves early events in vertebrate evolution.</title>
        <authorList>
            <person name="Simakov O."/>
            <person name="Marletaz F."/>
            <person name="Yue J.X."/>
            <person name="O'Connell B."/>
            <person name="Jenkins J."/>
            <person name="Brandt A."/>
            <person name="Calef R."/>
            <person name="Tung C.H."/>
            <person name="Huang T.K."/>
            <person name="Schmutz J."/>
            <person name="Satoh N."/>
            <person name="Yu J.K."/>
            <person name="Putnam N.H."/>
            <person name="Green R.E."/>
            <person name="Rokhsar D.S."/>
        </authorList>
    </citation>
    <scope>NUCLEOTIDE SEQUENCE [LARGE SCALE GENOMIC DNA]</scope>
    <source>
        <strain evidence="3">S238N-H82</strain>
    </source>
</reference>
<dbReference type="InterPro" id="IPR015683">
    <property type="entry name" value="Ionotropic_Glu_rcpt"/>
</dbReference>
<accession>A0A9J7KV53</accession>
<reference evidence="4" key="2">
    <citation type="submission" date="2025-08" db="UniProtKB">
        <authorList>
            <consortium name="RefSeq"/>
        </authorList>
    </citation>
    <scope>IDENTIFICATION</scope>
    <source>
        <strain evidence="4">S238N-H82</strain>
        <tissue evidence="4">Testes</tissue>
    </source>
</reference>
<dbReference type="GeneID" id="118412163"/>
<keyword evidence="2" id="KW-0812">Transmembrane</keyword>
<dbReference type="AlphaFoldDB" id="A0A9J7KV53"/>
<evidence type="ECO:0000256" key="2">
    <source>
        <dbReference type="SAM" id="Phobius"/>
    </source>
</evidence>
<dbReference type="RefSeq" id="XP_035670766.1">
    <property type="nucleotide sequence ID" value="XM_035814873.1"/>
</dbReference>
<evidence type="ECO:0000313" key="3">
    <source>
        <dbReference type="Proteomes" id="UP000001554"/>
    </source>
</evidence>
<dbReference type="OrthoDB" id="5984008at2759"/>
<keyword evidence="3" id="KW-1185">Reference proteome</keyword>
<evidence type="ECO:0000256" key="1">
    <source>
        <dbReference type="SAM" id="MobiDB-lite"/>
    </source>
</evidence>
<dbReference type="Proteomes" id="UP000001554">
    <property type="component" value="Chromosome 3"/>
</dbReference>
<feature type="compositionally biased region" description="Low complexity" evidence="1">
    <location>
        <begin position="159"/>
        <end position="175"/>
    </location>
</feature>
<proteinExistence type="predicted"/>
<organism evidence="3 4">
    <name type="scientific">Branchiostoma floridae</name>
    <name type="common">Florida lancelet</name>
    <name type="synonym">Amphioxus</name>
    <dbReference type="NCBI Taxonomy" id="7739"/>
    <lineage>
        <taxon>Eukaryota</taxon>
        <taxon>Metazoa</taxon>
        <taxon>Chordata</taxon>
        <taxon>Cephalochordata</taxon>
        <taxon>Leptocardii</taxon>
        <taxon>Amphioxiformes</taxon>
        <taxon>Branchiostomatidae</taxon>
        <taxon>Branchiostoma</taxon>
    </lineage>
</organism>
<dbReference type="SUPFAM" id="SSF53850">
    <property type="entry name" value="Periplasmic binding protein-like II"/>
    <property type="match status" value="1"/>
</dbReference>
<evidence type="ECO:0000313" key="4">
    <source>
        <dbReference type="RefSeq" id="XP_035670766.1"/>
    </source>
</evidence>
<gene>
    <name evidence="4" type="primary">LOC118412163</name>
</gene>
<protein>
    <submittedName>
        <fullName evidence="4">Glutamate receptor ionotropic, delta-1-like</fullName>
    </submittedName>
</protein>
<dbReference type="OMA" id="WPRHGRC"/>
<keyword evidence="2" id="KW-1133">Transmembrane helix</keyword>
<dbReference type="KEGG" id="bfo:118412163"/>
<sequence>MKLFTGLAMATPVFSNQCVYSVCPRTPGQYAFVWDQAVLEHAVRTDPDCRLTVVRQSDQIRGYGIAFPQGHPLKDQVSLAILQLQENGRLEELKEKWWPRHGRCMLGKRHISKSSSLSLRKFSVVFCLLAGAIFLAFLVAGLERVIRRRRHRERRSSTSEKSATGPTPSSVTVTSDASGDLHIVVVPSLRLAASQQQGGADKRQATIYTDISEAADSAENLKDLTIPL</sequence>
<dbReference type="PANTHER" id="PTHR18966">
    <property type="entry name" value="IONOTROPIC GLUTAMATE RECEPTOR"/>
    <property type="match status" value="1"/>
</dbReference>
<keyword evidence="2" id="KW-0472">Membrane</keyword>
<dbReference type="Gene3D" id="3.40.190.10">
    <property type="entry name" value="Periplasmic binding protein-like II"/>
    <property type="match status" value="2"/>
</dbReference>
<feature type="region of interest" description="Disordered" evidence="1">
    <location>
        <begin position="149"/>
        <end position="175"/>
    </location>
</feature>
<feature type="transmembrane region" description="Helical" evidence="2">
    <location>
        <begin position="122"/>
        <end position="146"/>
    </location>
</feature>